<name>A0A0S8JUG0_UNCW3</name>
<sequence length="707" mass="80104">MHRTFLFSITILFMIAVGCAPAYVESIVTSQGSVIELNGVRLEIPANSVAESTLVRIEKRGVAKHKYDQGFALLGESFAILPETLVFQKPAIFSYTIKDENMGIGAKIGMGFVPLPDAEVRGETLYAPMWHGGEYHLIEKSQRYGVIEHTETKEALLIVSDIYVGQYIHNLKQALRKNGYDLPIWLFVYQPDESIENNARLLHDELKDLHAEYGGFRLDVVSFGIGGLVTHRYLTDSAYYLRNISSAVIAIGTPFFGSNFAVVHNAIEGSSPFRFVLIDGMANNAQALAPGSDFIALIREKRRLPGYHYYDDPSENKNFVSLHGQKIIDGTLPEEMAGDGLVSLRSAMLTPVEPASFKLGHFDLFENKDVHKVATDFVLLYRSFNWPMLFSSVWNGKESFSRINETWGREARLHFRDDVDFDALLEFNKNMLASTPANAVLVTNGDYDTYPAWYLQEKGLREDVIILNRSLLNLKDYARFLKRHGLPLDISEQELDGIRHRKADDKFLTISDQLLQRILKQTSRPVVLSTTVYEPGQYGYPLKLSGLVYEISESDIDVARTKQLLYEEFEFKSLFSRPIESFNDNIHNLAKNYAAVAFGLSSALDEAGEYDEAIDALEFARRFGEEPMFLYKEAEIFFKMEEKDRADVALQNLLEIEVADVLLKKEVARIYYENGMNEKAVKILAGILEEQPRDTGILDLIKEYQGK</sequence>
<dbReference type="Gene3D" id="1.25.40.10">
    <property type="entry name" value="Tetratricopeptide repeat domain"/>
    <property type="match status" value="1"/>
</dbReference>
<dbReference type="EMBL" id="LJVE01000131">
    <property type="protein sequence ID" value="KPL12851.1"/>
    <property type="molecule type" value="Genomic_DNA"/>
</dbReference>
<reference evidence="1 2" key="1">
    <citation type="journal article" date="2015" name="Microbiome">
        <title>Genomic resolution of linkages in carbon, nitrogen, and sulfur cycling among widespread estuary sediment bacteria.</title>
        <authorList>
            <person name="Baker B.J."/>
            <person name="Lazar C.S."/>
            <person name="Teske A.P."/>
            <person name="Dick G.J."/>
        </authorList>
    </citation>
    <scope>NUCLEOTIDE SEQUENCE [LARGE SCALE GENOMIC DNA]</scope>
    <source>
        <strain evidence="1">SM1_77</strain>
    </source>
</reference>
<dbReference type="SUPFAM" id="SSF53474">
    <property type="entry name" value="alpha/beta-Hydrolases"/>
    <property type="match status" value="1"/>
</dbReference>
<dbReference type="InterPro" id="IPR029058">
    <property type="entry name" value="AB_hydrolase_fold"/>
</dbReference>
<proteinExistence type="predicted"/>
<organism evidence="1 2">
    <name type="scientific">candidate division WOR_3 bacterium SM1_77</name>
    <dbReference type="NCBI Taxonomy" id="1703778"/>
    <lineage>
        <taxon>Bacteria</taxon>
        <taxon>Bacteria division WOR-3</taxon>
    </lineage>
</organism>
<accession>A0A0S8JUG0</accession>
<dbReference type="SUPFAM" id="SSF48452">
    <property type="entry name" value="TPR-like"/>
    <property type="match status" value="1"/>
</dbReference>
<dbReference type="AlphaFoldDB" id="A0A0S8JUG0"/>
<dbReference type="InterPro" id="IPR011990">
    <property type="entry name" value="TPR-like_helical_dom_sf"/>
</dbReference>
<dbReference type="PROSITE" id="PS51257">
    <property type="entry name" value="PROKAR_LIPOPROTEIN"/>
    <property type="match status" value="1"/>
</dbReference>
<evidence type="ECO:0000313" key="1">
    <source>
        <dbReference type="EMBL" id="KPL12851.1"/>
    </source>
</evidence>
<gene>
    <name evidence="1" type="ORF">AMJ74_06040</name>
</gene>
<dbReference type="Proteomes" id="UP000050975">
    <property type="component" value="Unassembled WGS sequence"/>
</dbReference>
<comment type="caution">
    <text evidence="1">The sequence shown here is derived from an EMBL/GenBank/DDBJ whole genome shotgun (WGS) entry which is preliminary data.</text>
</comment>
<protein>
    <submittedName>
        <fullName evidence="1">Uncharacterized protein</fullName>
    </submittedName>
</protein>
<evidence type="ECO:0000313" key="2">
    <source>
        <dbReference type="Proteomes" id="UP000050975"/>
    </source>
</evidence>
<dbReference type="Gene3D" id="3.40.50.1820">
    <property type="entry name" value="alpha/beta hydrolase"/>
    <property type="match status" value="1"/>
</dbReference>